<proteinExistence type="inferred from homology"/>
<organism evidence="5">
    <name type="scientific">Timema shepardi</name>
    <name type="common">Walking stick</name>
    <dbReference type="NCBI Taxonomy" id="629360"/>
    <lineage>
        <taxon>Eukaryota</taxon>
        <taxon>Metazoa</taxon>
        <taxon>Ecdysozoa</taxon>
        <taxon>Arthropoda</taxon>
        <taxon>Hexapoda</taxon>
        <taxon>Insecta</taxon>
        <taxon>Pterygota</taxon>
        <taxon>Neoptera</taxon>
        <taxon>Polyneoptera</taxon>
        <taxon>Phasmatodea</taxon>
        <taxon>Timematodea</taxon>
        <taxon>Timematoidea</taxon>
        <taxon>Timematidae</taxon>
        <taxon>Timema</taxon>
    </lineage>
</organism>
<dbReference type="PANTHER" id="PTHR45672:SF2">
    <property type="entry name" value="PROTEIN DISULFIDE-ISOMERASE A5"/>
    <property type="match status" value="1"/>
</dbReference>
<feature type="domain" description="Thioredoxin" evidence="4">
    <location>
        <begin position="195"/>
        <end position="322"/>
    </location>
</feature>
<evidence type="ECO:0000259" key="4">
    <source>
        <dbReference type="PROSITE" id="PS51352"/>
    </source>
</evidence>
<evidence type="ECO:0000256" key="1">
    <source>
        <dbReference type="ARBA" id="ARBA00006347"/>
    </source>
</evidence>
<dbReference type="PROSITE" id="PS00194">
    <property type="entry name" value="THIOREDOXIN_1"/>
    <property type="match status" value="1"/>
</dbReference>
<dbReference type="GO" id="GO:0005783">
    <property type="term" value="C:endoplasmic reticulum"/>
    <property type="evidence" value="ECO:0007669"/>
    <property type="project" value="TreeGrafter"/>
</dbReference>
<accession>A0A7R9G0D3</accession>
<evidence type="ECO:0000256" key="2">
    <source>
        <dbReference type="SAM" id="MobiDB-lite"/>
    </source>
</evidence>
<dbReference type="InterPro" id="IPR017937">
    <property type="entry name" value="Thioredoxin_CS"/>
</dbReference>
<feature type="transmembrane region" description="Helical" evidence="3">
    <location>
        <begin position="12"/>
        <end position="30"/>
    </location>
</feature>
<dbReference type="InterPro" id="IPR046374">
    <property type="entry name" value="PDI_a_PDIR"/>
</dbReference>
<evidence type="ECO:0000256" key="3">
    <source>
        <dbReference type="SAM" id="Phobius"/>
    </source>
</evidence>
<dbReference type="GO" id="GO:0003756">
    <property type="term" value="F:protein disulfide isomerase activity"/>
    <property type="evidence" value="ECO:0007669"/>
    <property type="project" value="InterPro"/>
</dbReference>
<comment type="similarity">
    <text evidence="1">Belongs to the protein disulfide isomerase family.</text>
</comment>
<dbReference type="GO" id="GO:0006457">
    <property type="term" value="P:protein folding"/>
    <property type="evidence" value="ECO:0007669"/>
    <property type="project" value="TreeGrafter"/>
</dbReference>
<dbReference type="AlphaFoldDB" id="A0A7R9G0D3"/>
<dbReference type="InterPro" id="IPR013766">
    <property type="entry name" value="Thioredoxin_domain"/>
</dbReference>
<feature type="domain" description="Thioredoxin" evidence="4">
    <location>
        <begin position="344"/>
        <end position="479"/>
    </location>
</feature>
<feature type="region of interest" description="Disordered" evidence="2">
    <location>
        <begin position="474"/>
        <end position="495"/>
    </location>
</feature>
<dbReference type="InterPro" id="IPR051063">
    <property type="entry name" value="PDI"/>
</dbReference>
<dbReference type="EMBL" id="OC002324">
    <property type="protein sequence ID" value="CAD7261655.1"/>
    <property type="molecule type" value="Genomic_DNA"/>
</dbReference>
<dbReference type="SUPFAM" id="SSF52833">
    <property type="entry name" value="Thioredoxin-like"/>
    <property type="match status" value="4"/>
</dbReference>
<keyword evidence="3" id="KW-1133">Transmembrane helix</keyword>
<dbReference type="PANTHER" id="PTHR45672">
    <property type="entry name" value="PROTEIN DISULFIDE-ISOMERASE C17H9.14C-RELATED"/>
    <property type="match status" value="1"/>
</dbReference>
<name>A0A7R9G0D3_TIMSH</name>
<keyword evidence="3" id="KW-0472">Membrane</keyword>
<keyword evidence="3" id="KW-0812">Transmembrane</keyword>
<dbReference type="PROSITE" id="PS51352">
    <property type="entry name" value="THIOREDOXIN_2"/>
    <property type="match status" value="3"/>
</dbReference>
<dbReference type="InterPro" id="IPR036249">
    <property type="entry name" value="Thioredoxin-like_sf"/>
</dbReference>
<dbReference type="Pfam" id="PF00085">
    <property type="entry name" value="Thioredoxin"/>
    <property type="match status" value="3"/>
</dbReference>
<dbReference type="Gene3D" id="3.40.30.10">
    <property type="entry name" value="Glutaredoxin"/>
    <property type="match status" value="4"/>
</dbReference>
<feature type="domain" description="Thioredoxin" evidence="4">
    <location>
        <begin position="481"/>
        <end position="626"/>
    </location>
</feature>
<reference evidence="5" key="1">
    <citation type="submission" date="2020-11" db="EMBL/GenBank/DDBJ databases">
        <authorList>
            <person name="Tran Van P."/>
        </authorList>
    </citation>
    <scope>NUCLEOTIDE SEQUENCE</scope>
</reference>
<protein>
    <recommendedName>
        <fullName evidence="4">Thioredoxin domain-containing protein</fullName>
    </recommendedName>
</protein>
<dbReference type="CDD" id="cd02997">
    <property type="entry name" value="PDI_a_PDIR"/>
    <property type="match status" value="3"/>
</dbReference>
<feature type="compositionally biased region" description="Pro residues" evidence="2">
    <location>
        <begin position="479"/>
        <end position="488"/>
    </location>
</feature>
<evidence type="ECO:0000313" key="5">
    <source>
        <dbReference type="EMBL" id="CAD7261655.1"/>
    </source>
</evidence>
<sequence>MSQTLCKFNNINLLLFATMLIAANGLCVSGQKAAQLLRRRLRSVLLNSRPLLDNILLMIGVNNFLILLLEVNHHVAKQSTQKANAVEEVSDFKEFKKLLRTKNNVLVCFVSSSKQASPIIKIFREAAESVKGQGTMLLIDCSGFSVDNGDFVFRESKKMCKKLKVNPNPFVLKHYKDGEYHKDYDRLQTAQSMVKFMRDPAGDIPWEEDSAAEDVMHISDALTLNRFLKKELKPTLVMFYAPWCGFCKQLKPEYAAAAAQLKGHSILAAIDVNRPENTVIRHQYNITGFPTMLYFENGYQKYVYEGENNKDGLIGFMKNPRKPAGKPKGSEWAQVKRVILSNQSDIEPLSPQLAAISNQSNFSSLLLSIFYFIYCPWQPVGSVELLGLEPSVLVMFYAPWCGHCTRMKPEYEKAAETLKKENIPGALAAVDATKETVVASKYSISGYPSVKYFKNGEFAFDTNLRDAGKILEFMRNPRKPPPPPPPEQPWSEEPSEVVHLDAETFKPFLKKKKHTLVMFYAPCKYTILLANTNKNVPARCGHCKKAKPEFVAAAEEFKDDSKVEFAAVDCTLHSSVCSALEVKGYPTIKYFHYYNKETKNYSGGRVLPLESSPPSASLGIFPSFSFPWNLPQFQLSLESSPVSAFLGIFPIFSFPCNLPHLQLPLESSPLSASLGIFPTFSFLWKLPRVQLPLESSPRSASFGIFPTFSFLWNLPHLQLPLESSPPSASLGIFPTFSFPWNLPHFQLPLESSPLSASFGIFPIFSFPCNLPHLQLPLESSPFSASPPSASLAIFPTFSFPCNLPHLQLPLESSPLSASFGIFPTFSFPWNLPHFQLPLESSPLSASFGIFPAFSFLWNLPRVQLPLESSPRSASFGIFPTFRLPWNLPRVQLPLESSPRSASFGIFPAFSFL</sequence>
<gene>
    <name evidence="5" type="ORF">TSIB3V08_LOCUS5785</name>
</gene>